<dbReference type="PANTHER" id="PTHR22939">
    <property type="entry name" value="SERINE PROTEASE FAMILY S1C HTRA-RELATED"/>
    <property type="match status" value="1"/>
</dbReference>
<protein>
    <submittedName>
        <fullName evidence="7">Serine endopeptidase</fullName>
    </submittedName>
</protein>
<evidence type="ECO:0000256" key="1">
    <source>
        <dbReference type="ARBA" id="ARBA00010541"/>
    </source>
</evidence>
<dbReference type="InterPro" id="IPR001478">
    <property type="entry name" value="PDZ"/>
</dbReference>
<keyword evidence="8" id="KW-1185">Reference proteome</keyword>
<proteinExistence type="inferred from homology"/>
<organism evidence="7 8">
    <name type="scientific">Isoalcanivorax pacificus W11-5</name>
    <dbReference type="NCBI Taxonomy" id="391936"/>
    <lineage>
        <taxon>Bacteria</taxon>
        <taxon>Pseudomonadati</taxon>
        <taxon>Pseudomonadota</taxon>
        <taxon>Gammaproteobacteria</taxon>
        <taxon>Oceanospirillales</taxon>
        <taxon>Alcanivoracaceae</taxon>
        <taxon>Isoalcanivorax</taxon>
    </lineage>
</organism>
<dbReference type="Gene3D" id="2.40.10.120">
    <property type="match status" value="1"/>
</dbReference>
<dbReference type="HOGENOM" id="CLU_020120_1_2_6"/>
<dbReference type="EMBL" id="CP004387">
    <property type="protein sequence ID" value="AJD47345.1"/>
    <property type="molecule type" value="Genomic_DNA"/>
</dbReference>
<dbReference type="STRING" id="391936.S7S_04615"/>
<dbReference type="PROSITE" id="PS50106">
    <property type="entry name" value="PDZ"/>
    <property type="match status" value="1"/>
</dbReference>
<dbReference type="SUPFAM" id="SSF50494">
    <property type="entry name" value="Trypsin-like serine proteases"/>
    <property type="match status" value="1"/>
</dbReference>
<dbReference type="GO" id="GO:0006508">
    <property type="term" value="P:proteolysis"/>
    <property type="evidence" value="ECO:0007669"/>
    <property type="project" value="UniProtKB-KW"/>
</dbReference>
<keyword evidence="5" id="KW-0472">Membrane</keyword>
<dbReference type="PANTHER" id="PTHR22939:SF129">
    <property type="entry name" value="SERINE PROTEASE HTRA2, MITOCHONDRIAL"/>
    <property type="match status" value="1"/>
</dbReference>
<keyword evidence="3" id="KW-0378">Hydrolase</keyword>
<dbReference type="InterPro" id="IPR009003">
    <property type="entry name" value="Peptidase_S1_PA"/>
</dbReference>
<dbReference type="SMART" id="SM00228">
    <property type="entry name" value="PDZ"/>
    <property type="match status" value="1"/>
</dbReference>
<evidence type="ECO:0000256" key="2">
    <source>
        <dbReference type="ARBA" id="ARBA00022670"/>
    </source>
</evidence>
<dbReference type="Pfam" id="PF13365">
    <property type="entry name" value="Trypsin_2"/>
    <property type="match status" value="1"/>
</dbReference>
<reference evidence="7 8" key="1">
    <citation type="journal article" date="2012" name="J. Bacteriol.">
        <title>Genome sequence of an alkane-degrading bacterium, Alcanivorax pacificus type strain W11-5, isolated from deep sea sediment.</title>
        <authorList>
            <person name="Lai Q."/>
            <person name="Shao Z."/>
        </authorList>
    </citation>
    <scope>NUCLEOTIDE SEQUENCE [LARGE SCALE GENOMIC DNA]</scope>
    <source>
        <strain evidence="7 8">W11-5</strain>
    </source>
</reference>
<dbReference type="Proteomes" id="UP000006764">
    <property type="component" value="Chromosome"/>
</dbReference>
<dbReference type="SUPFAM" id="SSF50156">
    <property type="entry name" value="PDZ domain-like"/>
    <property type="match status" value="1"/>
</dbReference>
<keyword evidence="5" id="KW-0812">Transmembrane</keyword>
<keyword evidence="4" id="KW-0720">Serine protease</keyword>
<evidence type="ECO:0000313" key="8">
    <source>
        <dbReference type="Proteomes" id="UP000006764"/>
    </source>
</evidence>
<evidence type="ECO:0000259" key="6">
    <source>
        <dbReference type="PROSITE" id="PS50106"/>
    </source>
</evidence>
<evidence type="ECO:0000256" key="5">
    <source>
        <dbReference type="SAM" id="Phobius"/>
    </source>
</evidence>
<dbReference type="Pfam" id="PF13180">
    <property type="entry name" value="PDZ_2"/>
    <property type="match status" value="1"/>
</dbReference>
<dbReference type="InterPro" id="IPR001940">
    <property type="entry name" value="Peptidase_S1C"/>
</dbReference>
<evidence type="ECO:0000256" key="3">
    <source>
        <dbReference type="ARBA" id="ARBA00022801"/>
    </source>
</evidence>
<dbReference type="KEGG" id="apac:S7S_04615"/>
<keyword evidence="5" id="KW-1133">Transmembrane helix</keyword>
<accession>A0A0B4XKY2</accession>
<feature type="transmembrane region" description="Helical" evidence="5">
    <location>
        <begin position="7"/>
        <end position="24"/>
    </location>
</feature>
<dbReference type="GO" id="GO:0004252">
    <property type="term" value="F:serine-type endopeptidase activity"/>
    <property type="evidence" value="ECO:0007669"/>
    <property type="project" value="InterPro"/>
</dbReference>
<dbReference type="RefSeq" id="WP_008738278.1">
    <property type="nucleotide sequence ID" value="NZ_CP004387.1"/>
</dbReference>
<dbReference type="InterPro" id="IPR036034">
    <property type="entry name" value="PDZ_sf"/>
</dbReference>
<feature type="domain" description="PDZ" evidence="6">
    <location>
        <begin position="259"/>
        <end position="350"/>
    </location>
</feature>
<dbReference type="AlphaFoldDB" id="A0A0B4XKY2"/>
<keyword evidence="2" id="KW-0645">Protease</keyword>
<dbReference type="PRINTS" id="PR00834">
    <property type="entry name" value="PROTEASES2C"/>
</dbReference>
<name>A0A0B4XKY2_9GAMM</name>
<sequence length="368" mass="38638">MKVLKFLAGPVLTGIVVGLAVLWLNQNGPNGQPGGHLASPPVVTSYADVVAKAAPAVVNIYTTQIVTRSNNELPAPLLEQYMQEPRRERILSSLGSGVIVSPDGYLLTSYHVIRDADEILVALLDGRESPARVVGTDPETDLALLHISLENLPVVSLSNDGPVRVGDVVLAIGNPLGVGQTVSMGIASATGRSNLGIATFENFIQTDAAINRGNSGGALIDTRGNLIGINTAILSTDGSWEGIGFATPATTARNVMNDLIEHGRVIRGWLGVTVKDVTPSMATDLGLREVRGGLIQEVALQGPAHQGGIRPGDVLVGIEGQLLRDGYEAMNIISAARPGTRLELTVIRNREETVVTVEIGTRPPASET</sequence>
<evidence type="ECO:0000313" key="7">
    <source>
        <dbReference type="EMBL" id="AJD47345.1"/>
    </source>
</evidence>
<comment type="similarity">
    <text evidence="1">Belongs to the peptidase S1C family.</text>
</comment>
<evidence type="ECO:0000256" key="4">
    <source>
        <dbReference type="ARBA" id="ARBA00022825"/>
    </source>
</evidence>
<dbReference type="Gene3D" id="2.30.42.10">
    <property type="match status" value="1"/>
</dbReference>
<gene>
    <name evidence="7" type="ORF">S7S_04615</name>
</gene>
<dbReference type="OrthoDB" id="9758917at2"/>